<sequence length="185" mass="19944">MARFAFLVAVLLGSFWGVKCYNITSTSGASGDVCGDGPQCLGDGTAICVGGRRCKCKRPTFRGFGHFVCRRRREVVCMILNDPLIIGYDGSEAFSPLNCKFKPTHLMMPICDTSDPDHAMPKPEDGSCDVKVFCLFFFCPMVFRFSGYLYGSLIVAVLYIASPLQGDLRLSGPPSGQDAGGGSNP</sequence>
<organism evidence="3 4">
    <name type="scientific">Plakobranchus ocellatus</name>
    <dbReference type="NCBI Taxonomy" id="259542"/>
    <lineage>
        <taxon>Eukaryota</taxon>
        <taxon>Metazoa</taxon>
        <taxon>Spiralia</taxon>
        <taxon>Lophotrochozoa</taxon>
        <taxon>Mollusca</taxon>
        <taxon>Gastropoda</taxon>
        <taxon>Heterobranchia</taxon>
        <taxon>Euthyneura</taxon>
        <taxon>Panpulmonata</taxon>
        <taxon>Sacoglossa</taxon>
        <taxon>Placobranchoidea</taxon>
        <taxon>Plakobranchidae</taxon>
        <taxon>Plakobranchus</taxon>
    </lineage>
</organism>
<keyword evidence="4" id="KW-1185">Reference proteome</keyword>
<keyword evidence="2" id="KW-0732">Signal</keyword>
<name>A0AAV4AQY3_9GAST</name>
<evidence type="ECO:0000313" key="3">
    <source>
        <dbReference type="EMBL" id="GFO09285.1"/>
    </source>
</evidence>
<gene>
    <name evidence="3" type="ORF">PoB_003579000</name>
</gene>
<keyword evidence="1" id="KW-0472">Membrane</keyword>
<comment type="caution">
    <text evidence="3">The sequence shown here is derived from an EMBL/GenBank/DDBJ whole genome shotgun (WGS) entry which is preliminary data.</text>
</comment>
<dbReference type="EMBL" id="BLXT01004061">
    <property type="protein sequence ID" value="GFO09285.1"/>
    <property type="molecule type" value="Genomic_DNA"/>
</dbReference>
<keyword evidence="1" id="KW-0812">Transmembrane</keyword>
<evidence type="ECO:0000313" key="4">
    <source>
        <dbReference type="Proteomes" id="UP000735302"/>
    </source>
</evidence>
<keyword evidence="1" id="KW-1133">Transmembrane helix</keyword>
<evidence type="ECO:0000256" key="2">
    <source>
        <dbReference type="SAM" id="SignalP"/>
    </source>
</evidence>
<proteinExistence type="predicted"/>
<protein>
    <recommendedName>
        <fullName evidence="5">EB domain-containing protein</fullName>
    </recommendedName>
</protein>
<reference evidence="3 4" key="1">
    <citation type="journal article" date="2021" name="Elife">
        <title>Chloroplast acquisition without the gene transfer in kleptoplastic sea slugs, Plakobranchus ocellatus.</title>
        <authorList>
            <person name="Maeda T."/>
            <person name="Takahashi S."/>
            <person name="Yoshida T."/>
            <person name="Shimamura S."/>
            <person name="Takaki Y."/>
            <person name="Nagai Y."/>
            <person name="Toyoda A."/>
            <person name="Suzuki Y."/>
            <person name="Arimoto A."/>
            <person name="Ishii H."/>
            <person name="Satoh N."/>
            <person name="Nishiyama T."/>
            <person name="Hasebe M."/>
            <person name="Maruyama T."/>
            <person name="Minagawa J."/>
            <person name="Obokata J."/>
            <person name="Shigenobu S."/>
        </authorList>
    </citation>
    <scope>NUCLEOTIDE SEQUENCE [LARGE SCALE GENOMIC DNA]</scope>
</reference>
<feature type="transmembrane region" description="Helical" evidence="1">
    <location>
        <begin position="135"/>
        <end position="161"/>
    </location>
</feature>
<feature type="chain" id="PRO_5043808592" description="EB domain-containing protein" evidence="2">
    <location>
        <begin position="21"/>
        <end position="185"/>
    </location>
</feature>
<evidence type="ECO:0008006" key="5">
    <source>
        <dbReference type="Google" id="ProtNLM"/>
    </source>
</evidence>
<dbReference type="Proteomes" id="UP000735302">
    <property type="component" value="Unassembled WGS sequence"/>
</dbReference>
<dbReference type="AlphaFoldDB" id="A0AAV4AQY3"/>
<accession>A0AAV4AQY3</accession>
<feature type="signal peptide" evidence="2">
    <location>
        <begin position="1"/>
        <end position="20"/>
    </location>
</feature>
<evidence type="ECO:0000256" key="1">
    <source>
        <dbReference type="SAM" id="Phobius"/>
    </source>
</evidence>